<evidence type="ECO:0000256" key="2">
    <source>
        <dbReference type="ARBA" id="ARBA00022679"/>
    </source>
</evidence>
<keyword evidence="5" id="KW-0067">ATP-binding</keyword>
<evidence type="ECO:0000256" key="5">
    <source>
        <dbReference type="ARBA" id="ARBA00022840"/>
    </source>
</evidence>
<evidence type="ECO:0000256" key="4">
    <source>
        <dbReference type="ARBA" id="ARBA00022777"/>
    </source>
</evidence>
<comment type="caution">
    <text evidence="7">The sequence shown here is derived from an EMBL/GenBank/DDBJ whole genome shotgun (WGS) entry which is preliminary data.</text>
</comment>
<evidence type="ECO:0000256" key="1">
    <source>
        <dbReference type="ARBA" id="ARBA00010688"/>
    </source>
</evidence>
<dbReference type="AlphaFoldDB" id="A0A1J5RLT1"/>
<name>A0A1J5RLT1_9ZZZZ</name>
<evidence type="ECO:0000313" key="7">
    <source>
        <dbReference type="EMBL" id="OIQ96681.1"/>
    </source>
</evidence>
<dbReference type="GO" id="GO:0005524">
    <property type="term" value="F:ATP binding"/>
    <property type="evidence" value="ECO:0007669"/>
    <property type="project" value="UniProtKB-KW"/>
</dbReference>
<dbReference type="CDD" id="cd01167">
    <property type="entry name" value="bac_FRK"/>
    <property type="match status" value="1"/>
</dbReference>
<proteinExistence type="inferred from homology"/>
<dbReference type="Pfam" id="PF00294">
    <property type="entry name" value="PfkB"/>
    <property type="match status" value="1"/>
</dbReference>
<dbReference type="GO" id="GO:0008673">
    <property type="term" value="F:2-dehydro-3-deoxygluconokinase activity"/>
    <property type="evidence" value="ECO:0007669"/>
    <property type="project" value="UniProtKB-EC"/>
</dbReference>
<accession>A0A1J5RLT1</accession>
<keyword evidence="4 7" id="KW-0418">Kinase</keyword>
<protein>
    <submittedName>
        <fullName evidence="7">2-dehydro-3-deoxygluconokinase</fullName>
        <ecNumber evidence="7">2.7.1.45</ecNumber>
    </submittedName>
</protein>
<sequence>MIDKTDCTRDSSTNQEVDKSTIALFGEVLADIFPDRSVLGGAPYNVARHLQVFGQHPVLVTRTGNDSLREAFLAEMTRLGMDDSGVQCDQIHPTGQVIVHLDESGHRFEILPDQAYDHIHAGVVHLITMATHPSMVYFGTLAQRSLESRLALDMFLSETKSPRFLDINLRDPWYDKHIIKRSLLRANIVKLNEEELQVIAGLFRLAGSGLRDYGLHLIEMFNLDCLLVTCGANGAWMLSRDGVETRSSGKALHGGLVDTVGAGDGFAAVCILGILGNWDADVMLDRANAFAAALCGVRGAMPQNRDFYVPFFEDQTL</sequence>
<dbReference type="EC" id="2.7.1.45" evidence="7"/>
<keyword evidence="3" id="KW-0547">Nucleotide-binding</keyword>
<dbReference type="InterPro" id="IPR011611">
    <property type="entry name" value="PfkB_dom"/>
</dbReference>
<evidence type="ECO:0000259" key="6">
    <source>
        <dbReference type="Pfam" id="PF00294"/>
    </source>
</evidence>
<dbReference type="PROSITE" id="PS00583">
    <property type="entry name" value="PFKB_KINASES_1"/>
    <property type="match status" value="1"/>
</dbReference>
<dbReference type="Gene3D" id="3.40.1190.20">
    <property type="match status" value="1"/>
</dbReference>
<organism evidence="7">
    <name type="scientific">mine drainage metagenome</name>
    <dbReference type="NCBI Taxonomy" id="410659"/>
    <lineage>
        <taxon>unclassified sequences</taxon>
        <taxon>metagenomes</taxon>
        <taxon>ecological metagenomes</taxon>
    </lineage>
</organism>
<keyword evidence="2 7" id="KW-0808">Transferase</keyword>
<dbReference type="InterPro" id="IPR029056">
    <property type="entry name" value="Ribokinase-like"/>
</dbReference>
<feature type="domain" description="Carbohydrate kinase PfkB" evidence="6">
    <location>
        <begin position="37"/>
        <end position="302"/>
    </location>
</feature>
<dbReference type="SUPFAM" id="SSF53613">
    <property type="entry name" value="Ribokinase-like"/>
    <property type="match status" value="1"/>
</dbReference>
<dbReference type="InterPro" id="IPR002173">
    <property type="entry name" value="Carboh/pur_kinase_PfkB_CS"/>
</dbReference>
<comment type="similarity">
    <text evidence="1">Belongs to the carbohydrate kinase PfkB family.</text>
</comment>
<dbReference type="PANTHER" id="PTHR43085:SF1">
    <property type="entry name" value="PSEUDOURIDINE KINASE-RELATED"/>
    <property type="match status" value="1"/>
</dbReference>
<reference evidence="7" key="1">
    <citation type="submission" date="2016-10" db="EMBL/GenBank/DDBJ databases">
        <title>Sequence of Gallionella enrichment culture.</title>
        <authorList>
            <person name="Poehlein A."/>
            <person name="Muehling M."/>
            <person name="Daniel R."/>
        </authorList>
    </citation>
    <scope>NUCLEOTIDE SEQUENCE</scope>
</reference>
<dbReference type="PANTHER" id="PTHR43085">
    <property type="entry name" value="HEXOKINASE FAMILY MEMBER"/>
    <property type="match status" value="1"/>
</dbReference>
<gene>
    <name evidence="7" type="primary">kdgK_5</name>
    <name evidence="7" type="ORF">GALL_212690</name>
</gene>
<dbReference type="InterPro" id="IPR050306">
    <property type="entry name" value="PfkB_Carbo_kinase"/>
</dbReference>
<evidence type="ECO:0000256" key="3">
    <source>
        <dbReference type="ARBA" id="ARBA00022741"/>
    </source>
</evidence>
<dbReference type="EMBL" id="MLJW01000144">
    <property type="protein sequence ID" value="OIQ96681.1"/>
    <property type="molecule type" value="Genomic_DNA"/>
</dbReference>